<sequence>MFPPVFTITFLRTFAARGITATAGNDCPGADRKSFCLLLGKNFCGMYISPLDWRRRLCPRRQGLKQVNGTGHNNGQGPAATTESACAKRRCPLHPGGLLPGCQERRPRRDRGGATGTVAASQGFASGMEARQGDARKSYKQERNGKKRKRKKKKNNNKHGNHRKITSEKNIPDTSQTGRVTGDASAWPASLPAGVSLPGVFARADRRPPPPALYHLFLLP</sequence>
<dbReference type="EMBL" id="KX808482">
    <property type="protein sequence ID" value="ARD70712.1"/>
    <property type="molecule type" value="Genomic_DNA"/>
</dbReference>
<feature type="compositionally biased region" description="Basic and acidic residues" evidence="1">
    <location>
        <begin position="103"/>
        <end position="112"/>
    </location>
</feature>
<keyword evidence="2" id="KW-0614">Plasmid</keyword>
<feature type="region of interest" description="Disordered" evidence="1">
    <location>
        <begin position="97"/>
        <end position="195"/>
    </location>
</feature>
<feature type="compositionally biased region" description="Basic residues" evidence="1">
    <location>
        <begin position="145"/>
        <end position="164"/>
    </location>
</feature>
<reference evidence="2" key="1">
    <citation type="submission" date="2016-08" db="EMBL/GenBank/DDBJ databases">
        <title>Comparative Genomic Analysis of Emerging Non-sorbitol Fermenting Shiga Toxin-producing Escherichia coli O55:H7.</title>
        <authorList>
            <person name="Schutz K."/>
            <person name="Cowley L.A."/>
            <person name="Dallman T.J."/>
        </authorList>
    </citation>
    <scope>NUCLEOTIDE SEQUENCE</scope>
    <source>
        <strain evidence="2">122262</strain>
        <plasmid evidence="2">unnamed</plasmid>
    </source>
</reference>
<proteinExistence type="predicted"/>
<dbReference type="AlphaFoldDB" id="A0A1V0M759"/>
<geneLocation type="plasmid" evidence="2">
    <name>unnamed</name>
</geneLocation>
<name>A0A1V0M759_ECOLX</name>
<accession>A0A1V0M759</accession>
<protein>
    <submittedName>
        <fullName evidence="2">Uncharacterized protein</fullName>
    </submittedName>
</protein>
<organism evidence="2">
    <name type="scientific">Escherichia coli O55:H7</name>
    <dbReference type="NCBI Taxonomy" id="244320"/>
    <lineage>
        <taxon>Bacteria</taxon>
        <taxon>Pseudomonadati</taxon>
        <taxon>Pseudomonadota</taxon>
        <taxon>Gammaproteobacteria</taxon>
        <taxon>Enterobacterales</taxon>
        <taxon>Enterobacteriaceae</taxon>
        <taxon>Escherichia</taxon>
    </lineage>
</organism>
<evidence type="ECO:0000256" key="1">
    <source>
        <dbReference type="SAM" id="MobiDB-lite"/>
    </source>
</evidence>
<evidence type="ECO:0000313" key="2">
    <source>
        <dbReference type="EMBL" id="ARD70712.1"/>
    </source>
</evidence>
<feature type="compositionally biased region" description="Basic and acidic residues" evidence="1">
    <location>
        <begin position="131"/>
        <end position="144"/>
    </location>
</feature>